<dbReference type="EMBL" id="JARKIB010000307">
    <property type="protein sequence ID" value="KAJ7715475.1"/>
    <property type="molecule type" value="Genomic_DNA"/>
</dbReference>
<gene>
    <name evidence="3" type="ORF">B0H16DRAFT_1477367</name>
    <name evidence="2" type="ORF">B0H16DRAFT_1481706</name>
</gene>
<reference evidence="2" key="1">
    <citation type="submission" date="2023-03" db="EMBL/GenBank/DDBJ databases">
        <title>Massive genome expansion in bonnet fungi (Mycena s.s.) driven by repeated elements and novel gene families across ecological guilds.</title>
        <authorList>
            <consortium name="Lawrence Berkeley National Laboratory"/>
            <person name="Harder C.B."/>
            <person name="Miyauchi S."/>
            <person name="Viragh M."/>
            <person name="Kuo A."/>
            <person name="Thoen E."/>
            <person name="Andreopoulos B."/>
            <person name="Lu D."/>
            <person name="Skrede I."/>
            <person name="Drula E."/>
            <person name="Henrissat B."/>
            <person name="Morin E."/>
            <person name="Kohler A."/>
            <person name="Barry K."/>
            <person name="LaButti K."/>
            <person name="Morin E."/>
            <person name="Salamov A."/>
            <person name="Lipzen A."/>
            <person name="Mereny Z."/>
            <person name="Hegedus B."/>
            <person name="Baldrian P."/>
            <person name="Stursova M."/>
            <person name="Weitz H."/>
            <person name="Taylor A."/>
            <person name="Grigoriev I.V."/>
            <person name="Nagy L.G."/>
            <person name="Martin F."/>
            <person name="Kauserud H."/>
        </authorList>
    </citation>
    <scope>NUCLEOTIDE SEQUENCE</scope>
    <source>
        <strain evidence="2">CBHHK182m</strain>
    </source>
</reference>
<accession>A0AAD7M9V7</accession>
<name>A0AAD7M9V7_9AGAR</name>
<evidence type="ECO:0000313" key="2">
    <source>
        <dbReference type="EMBL" id="KAJ7707088.1"/>
    </source>
</evidence>
<sequence>MSSSSRPKPKLLRSREFWAKLRQRQAVHTALANPFQLATAHNGYNAQSIVTFVPGSNTPSHSVLLSTGKLVPISDQPGSSSIERNPRAARPQPRLKRKPLTRSGKTWEEEDAEILARLTASKAKRDAREQAAAQRKAAKSPHNGRLPERPGSFSL</sequence>
<organism evidence="2 4">
    <name type="scientific">Mycena metata</name>
    <dbReference type="NCBI Taxonomy" id="1033252"/>
    <lineage>
        <taxon>Eukaryota</taxon>
        <taxon>Fungi</taxon>
        <taxon>Dikarya</taxon>
        <taxon>Basidiomycota</taxon>
        <taxon>Agaricomycotina</taxon>
        <taxon>Agaricomycetes</taxon>
        <taxon>Agaricomycetidae</taxon>
        <taxon>Agaricales</taxon>
        <taxon>Marasmiineae</taxon>
        <taxon>Mycenaceae</taxon>
        <taxon>Mycena</taxon>
    </lineage>
</organism>
<evidence type="ECO:0000313" key="4">
    <source>
        <dbReference type="Proteomes" id="UP001215598"/>
    </source>
</evidence>
<evidence type="ECO:0000256" key="1">
    <source>
        <dbReference type="SAM" id="MobiDB-lite"/>
    </source>
</evidence>
<protein>
    <submittedName>
        <fullName evidence="2">Uncharacterized protein</fullName>
    </submittedName>
</protein>
<dbReference type="EMBL" id="JARKIB010000448">
    <property type="protein sequence ID" value="KAJ7707088.1"/>
    <property type="molecule type" value="Genomic_DNA"/>
</dbReference>
<keyword evidence="4" id="KW-1185">Reference proteome</keyword>
<feature type="region of interest" description="Disordered" evidence="1">
    <location>
        <begin position="68"/>
        <end position="155"/>
    </location>
</feature>
<evidence type="ECO:0000313" key="3">
    <source>
        <dbReference type="EMBL" id="KAJ7715475.1"/>
    </source>
</evidence>
<dbReference type="Proteomes" id="UP001215598">
    <property type="component" value="Unassembled WGS sequence"/>
</dbReference>
<proteinExistence type="predicted"/>
<dbReference type="AlphaFoldDB" id="A0AAD7M9V7"/>
<comment type="caution">
    <text evidence="2">The sequence shown here is derived from an EMBL/GenBank/DDBJ whole genome shotgun (WGS) entry which is preliminary data.</text>
</comment>